<dbReference type="EMBL" id="CAKLBY020000229">
    <property type="protein sequence ID" value="CAK7938047.1"/>
    <property type="molecule type" value="Genomic_DNA"/>
</dbReference>
<name>A0AAV1UWC4_9STRA</name>
<comment type="caution">
    <text evidence="1">The sequence shown here is derived from an EMBL/GenBank/DDBJ whole genome shotgun (WGS) entry which is preliminary data.</text>
</comment>
<reference evidence="1" key="1">
    <citation type="submission" date="2024-01" db="EMBL/GenBank/DDBJ databases">
        <authorList>
            <person name="Webb A."/>
        </authorList>
    </citation>
    <scope>NUCLEOTIDE SEQUENCE</scope>
    <source>
        <strain evidence="1">Pm1</strain>
    </source>
</reference>
<dbReference type="Proteomes" id="UP001162060">
    <property type="component" value="Unassembled WGS sequence"/>
</dbReference>
<gene>
    <name evidence="1" type="ORF">PM001_LOCUS23197</name>
</gene>
<protein>
    <submittedName>
        <fullName evidence="1">Uncharacterized protein</fullName>
    </submittedName>
</protein>
<evidence type="ECO:0000313" key="1">
    <source>
        <dbReference type="EMBL" id="CAK7938047.1"/>
    </source>
</evidence>
<organism evidence="1 2">
    <name type="scientific">Peronospora matthiolae</name>
    <dbReference type="NCBI Taxonomy" id="2874970"/>
    <lineage>
        <taxon>Eukaryota</taxon>
        <taxon>Sar</taxon>
        <taxon>Stramenopiles</taxon>
        <taxon>Oomycota</taxon>
        <taxon>Peronosporomycetes</taxon>
        <taxon>Peronosporales</taxon>
        <taxon>Peronosporaceae</taxon>
        <taxon>Peronospora</taxon>
    </lineage>
</organism>
<proteinExistence type="predicted"/>
<accession>A0AAV1UWC4</accession>
<dbReference type="AlphaFoldDB" id="A0AAV1UWC4"/>
<evidence type="ECO:0000313" key="2">
    <source>
        <dbReference type="Proteomes" id="UP001162060"/>
    </source>
</evidence>
<sequence>MGVVGAPSIDTVYRASVQGTIVEKREGRMTKVWIARAAISTKVSLNGGARMEMGSLARMMVSQG</sequence>